<evidence type="ECO:0008006" key="5">
    <source>
        <dbReference type="Google" id="ProtNLM"/>
    </source>
</evidence>
<feature type="compositionally biased region" description="Basic and acidic residues" evidence="1">
    <location>
        <begin position="27"/>
        <end position="67"/>
    </location>
</feature>
<evidence type="ECO:0000256" key="1">
    <source>
        <dbReference type="SAM" id="MobiDB-lite"/>
    </source>
</evidence>
<comment type="caution">
    <text evidence="3">The sequence shown here is derived from an EMBL/GenBank/DDBJ whole genome shotgun (WGS) entry which is preliminary data.</text>
</comment>
<evidence type="ECO:0000256" key="2">
    <source>
        <dbReference type="SAM" id="SignalP"/>
    </source>
</evidence>
<name>A0ABV3RFU9_9SPHN</name>
<feature type="signal peptide" evidence="2">
    <location>
        <begin position="1"/>
        <end position="18"/>
    </location>
</feature>
<keyword evidence="2" id="KW-0732">Signal</keyword>
<feature type="chain" id="PRO_5046593545" description="Secreted protein" evidence="2">
    <location>
        <begin position="19"/>
        <end position="124"/>
    </location>
</feature>
<feature type="compositionally biased region" description="Polar residues" evidence="1">
    <location>
        <begin position="83"/>
        <end position="93"/>
    </location>
</feature>
<organism evidence="3 4">
    <name type="scientific">Novosphingobium rhizovicinum</name>
    <dbReference type="NCBI Taxonomy" id="3228928"/>
    <lineage>
        <taxon>Bacteria</taxon>
        <taxon>Pseudomonadati</taxon>
        <taxon>Pseudomonadota</taxon>
        <taxon>Alphaproteobacteria</taxon>
        <taxon>Sphingomonadales</taxon>
        <taxon>Sphingomonadaceae</taxon>
        <taxon>Novosphingobium</taxon>
    </lineage>
</organism>
<dbReference type="PROSITE" id="PS51257">
    <property type="entry name" value="PROKAR_LIPOPROTEIN"/>
    <property type="match status" value="1"/>
</dbReference>
<reference evidence="3 4" key="1">
    <citation type="submission" date="2024-06" db="EMBL/GenBank/DDBJ databases">
        <title>Novosphingobium rhizovicinus M1R2S20.</title>
        <authorList>
            <person name="Sun J.-Q."/>
        </authorList>
    </citation>
    <scope>NUCLEOTIDE SEQUENCE [LARGE SCALE GENOMIC DNA]</scope>
    <source>
        <strain evidence="3 4">M1R2S20</strain>
    </source>
</reference>
<evidence type="ECO:0000313" key="3">
    <source>
        <dbReference type="EMBL" id="MEW9856707.1"/>
    </source>
</evidence>
<evidence type="ECO:0000313" key="4">
    <source>
        <dbReference type="Proteomes" id="UP001556118"/>
    </source>
</evidence>
<dbReference type="Proteomes" id="UP001556118">
    <property type="component" value="Unassembled WGS sequence"/>
</dbReference>
<feature type="compositionally biased region" description="Low complexity" evidence="1">
    <location>
        <begin position="100"/>
        <end position="124"/>
    </location>
</feature>
<protein>
    <recommendedName>
        <fullName evidence="5">Secreted protein</fullName>
    </recommendedName>
</protein>
<accession>A0ABV3RFU9</accession>
<proteinExistence type="predicted"/>
<sequence>MKLRFTAVAALATLAACADDATPTQEQRAEQLEERADAVEQAGDQRAERIDERTDARAEALNERADALEEGEVPVGQAAGAVSNMNARTTPAGVQSGRDNPAGALPPAATGTPPANAAGAGENG</sequence>
<dbReference type="EMBL" id="JBFNXR010000053">
    <property type="protein sequence ID" value="MEW9856707.1"/>
    <property type="molecule type" value="Genomic_DNA"/>
</dbReference>
<keyword evidence="4" id="KW-1185">Reference proteome</keyword>
<feature type="region of interest" description="Disordered" evidence="1">
    <location>
        <begin position="19"/>
        <end position="124"/>
    </location>
</feature>
<dbReference type="RefSeq" id="WP_367775188.1">
    <property type="nucleotide sequence ID" value="NZ_JBFNXR010000053.1"/>
</dbReference>
<gene>
    <name evidence="3" type="ORF">ABUH87_16350</name>
</gene>